<dbReference type="OrthoDB" id="10254730at2759"/>
<keyword evidence="5" id="KW-0238">DNA-binding</keyword>
<dbReference type="GO" id="GO:0042276">
    <property type="term" value="P:error-prone translesion synthesis"/>
    <property type="evidence" value="ECO:0007669"/>
    <property type="project" value="TreeGrafter"/>
</dbReference>
<dbReference type="STRING" id="1051891.A0A0C3L806"/>
<evidence type="ECO:0000256" key="5">
    <source>
        <dbReference type="ARBA" id="ARBA00023125"/>
    </source>
</evidence>
<evidence type="ECO:0000313" key="9">
    <source>
        <dbReference type="EMBL" id="KIO17667.1"/>
    </source>
</evidence>
<dbReference type="EMBL" id="KN823355">
    <property type="protein sequence ID" value="KIO17667.1"/>
    <property type="molecule type" value="Genomic_DNA"/>
</dbReference>
<evidence type="ECO:0000259" key="8">
    <source>
        <dbReference type="Pfam" id="PF04042"/>
    </source>
</evidence>
<evidence type="ECO:0000256" key="7">
    <source>
        <dbReference type="ARBA" id="ARBA00032930"/>
    </source>
</evidence>
<dbReference type="PANTHER" id="PTHR12708:SF0">
    <property type="entry name" value="DNA POLYMERASE EPSILON SUBUNIT 2"/>
    <property type="match status" value="1"/>
</dbReference>
<evidence type="ECO:0000256" key="2">
    <source>
        <dbReference type="ARBA" id="ARBA00009560"/>
    </source>
</evidence>
<name>A0A0C3L806_9AGAM</name>
<proteinExistence type="inferred from homology"/>
<dbReference type="GO" id="GO:0008622">
    <property type="term" value="C:epsilon DNA polymerase complex"/>
    <property type="evidence" value="ECO:0007669"/>
    <property type="project" value="InterPro"/>
</dbReference>
<feature type="domain" description="DNA polymerase alpha/delta/epsilon subunit B" evidence="8">
    <location>
        <begin position="154"/>
        <end position="347"/>
    </location>
</feature>
<keyword evidence="10" id="KW-1185">Reference proteome</keyword>
<sequence>MRDRFNIIRQVVLRNENFSPPAIAGRDRDSYLKLTTTKNLLGRNGERFLLFGMLTHAPDGRLCLEDLEGRVMLDISETPPGEGLFTEGCLVLVEGDYTEEDIMQVIAMGHPPSERREVARSIYGHIDFLGKCATTIVEDEKFQTQLEGKDDLSIACISDLWLDSPKTLRGLELILKGYSDSGFIPLVIILCGNFTSKDVANFDALADLLAGYPDVAQRSHFVFVPGPLDPWGSSTLPRPPLPASFGTRVRAKLPKVHFASNPCRIKLCGQEIVVFRHDLMAKMLRNLIGVKPETDSGDLKRYLVQTILDQGHLSPLSLSVQPIIWELDHTMRLYPMPTALILADKYERYELTYEGCHVFNPGTFQGTEFGFSTYYPETRRSEPSLLGEEED</sequence>
<evidence type="ECO:0000256" key="4">
    <source>
        <dbReference type="ARBA" id="ARBA00022705"/>
    </source>
</evidence>
<dbReference type="InterPro" id="IPR016266">
    <property type="entry name" value="POLE2"/>
</dbReference>
<protein>
    <recommendedName>
        <fullName evidence="3">DNA polymerase epsilon subunit B</fullName>
    </recommendedName>
    <alternativeName>
        <fullName evidence="7">DNA polymerase II subunit 2</fullName>
    </alternativeName>
</protein>
<dbReference type="AlphaFoldDB" id="A0A0C3L806"/>
<dbReference type="HOGENOM" id="CLU_010628_0_0_1"/>
<dbReference type="PANTHER" id="PTHR12708">
    <property type="entry name" value="DNA POLYMERASE EPSILON SUBUNIT B"/>
    <property type="match status" value="1"/>
</dbReference>
<gene>
    <name evidence="9" type="ORF">M407DRAFT_32649</name>
</gene>
<dbReference type="GO" id="GO:0003677">
    <property type="term" value="F:DNA binding"/>
    <property type="evidence" value="ECO:0007669"/>
    <property type="project" value="UniProtKB-KW"/>
</dbReference>
<evidence type="ECO:0000256" key="3">
    <source>
        <dbReference type="ARBA" id="ARBA00016011"/>
    </source>
</evidence>
<dbReference type="InterPro" id="IPR007185">
    <property type="entry name" value="DNA_pol_a/d/e_bsu"/>
</dbReference>
<keyword evidence="4" id="KW-0235">DNA replication</keyword>
<keyword evidence="6" id="KW-0539">Nucleus</keyword>
<dbReference type="Proteomes" id="UP000054248">
    <property type="component" value="Unassembled WGS sequence"/>
</dbReference>
<organism evidence="9 10">
    <name type="scientific">Tulasnella calospora MUT 4182</name>
    <dbReference type="NCBI Taxonomy" id="1051891"/>
    <lineage>
        <taxon>Eukaryota</taxon>
        <taxon>Fungi</taxon>
        <taxon>Dikarya</taxon>
        <taxon>Basidiomycota</taxon>
        <taxon>Agaricomycotina</taxon>
        <taxon>Agaricomycetes</taxon>
        <taxon>Cantharellales</taxon>
        <taxon>Tulasnellaceae</taxon>
        <taxon>Tulasnella</taxon>
    </lineage>
</organism>
<dbReference type="Pfam" id="PF04042">
    <property type="entry name" value="DNA_pol_E_B"/>
    <property type="match status" value="1"/>
</dbReference>
<reference evidence="9 10" key="1">
    <citation type="submission" date="2014-04" db="EMBL/GenBank/DDBJ databases">
        <authorList>
            <consortium name="DOE Joint Genome Institute"/>
            <person name="Kuo A."/>
            <person name="Girlanda M."/>
            <person name="Perotto S."/>
            <person name="Kohler A."/>
            <person name="Nagy L.G."/>
            <person name="Floudas D."/>
            <person name="Copeland A."/>
            <person name="Barry K.W."/>
            <person name="Cichocki N."/>
            <person name="Veneault-Fourrey C."/>
            <person name="LaButti K."/>
            <person name="Lindquist E.A."/>
            <person name="Lipzen A."/>
            <person name="Lundell T."/>
            <person name="Morin E."/>
            <person name="Murat C."/>
            <person name="Sun H."/>
            <person name="Tunlid A."/>
            <person name="Henrissat B."/>
            <person name="Grigoriev I.V."/>
            <person name="Hibbett D.S."/>
            <person name="Martin F."/>
            <person name="Nordberg H.P."/>
            <person name="Cantor M.N."/>
            <person name="Hua S.X."/>
        </authorList>
    </citation>
    <scope>NUCLEOTIDE SEQUENCE [LARGE SCALE GENOMIC DNA]</scope>
    <source>
        <strain evidence="9 10">MUT 4182</strain>
    </source>
</reference>
<comment type="subcellular location">
    <subcellularLocation>
        <location evidence="1">Nucleus</location>
    </subcellularLocation>
</comment>
<evidence type="ECO:0000313" key="10">
    <source>
        <dbReference type="Proteomes" id="UP000054248"/>
    </source>
</evidence>
<evidence type="ECO:0000256" key="6">
    <source>
        <dbReference type="ARBA" id="ARBA00023242"/>
    </source>
</evidence>
<reference evidence="10" key="2">
    <citation type="submission" date="2015-01" db="EMBL/GenBank/DDBJ databases">
        <title>Evolutionary Origins and Diversification of the Mycorrhizal Mutualists.</title>
        <authorList>
            <consortium name="DOE Joint Genome Institute"/>
            <consortium name="Mycorrhizal Genomics Consortium"/>
            <person name="Kohler A."/>
            <person name="Kuo A."/>
            <person name="Nagy L.G."/>
            <person name="Floudas D."/>
            <person name="Copeland A."/>
            <person name="Barry K.W."/>
            <person name="Cichocki N."/>
            <person name="Veneault-Fourrey C."/>
            <person name="LaButti K."/>
            <person name="Lindquist E.A."/>
            <person name="Lipzen A."/>
            <person name="Lundell T."/>
            <person name="Morin E."/>
            <person name="Murat C."/>
            <person name="Riley R."/>
            <person name="Ohm R."/>
            <person name="Sun H."/>
            <person name="Tunlid A."/>
            <person name="Henrissat B."/>
            <person name="Grigoriev I.V."/>
            <person name="Hibbett D.S."/>
            <person name="Martin F."/>
        </authorList>
    </citation>
    <scope>NUCLEOTIDE SEQUENCE [LARGE SCALE GENOMIC DNA]</scope>
    <source>
        <strain evidence="10">MUT 4182</strain>
    </source>
</reference>
<comment type="similarity">
    <text evidence="2">Belongs to the DNA polymerase epsilon subunit B family.</text>
</comment>
<evidence type="ECO:0000256" key="1">
    <source>
        <dbReference type="ARBA" id="ARBA00004123"/>
    </source>
</evidence>
<dbReference type="GO" id="GO:0006261">
    <property type="term" value="P:DNA-templated DNA replication"/>
    <property type="evidence" value="ECO:0007669"/>
    <property type="project" value="InterPro"/>
</dbReference>
<dbReference type="Gene3D" id="3.60.21.50">
    <property type="match status" value="1"/>
</dbReference>
<accession>A0A0C3L806</accession>